<proteinExistence type="inferred from homology"/>
<comment type="similarity">
    <text evidence="5">Belongs to the RimM family.</text>
</comment>
<feature type="domain" description="Ribosome maturation factor RimM PRC barrel" evidence="8">
    <location>
        <begin position="168"/>
        <end position="239"/>
    </location>
</feature>
<feature type="region of interest" description="Disordered" evidence="6">
    <location>
        <begin position="1"/>
        <end position="64"/>
    </location>
</feature>
<accession>A0ABW8WEH3</accession>
<keyword evidence="2 5" id="KW-0690">Ribosome biogenesis</keyword>
<protein>
    <recommendedName>
        <fullName evidence="5">Ribosome maturation factor RimM</fullName>
    </recommendedName>
</protein>
<dbReference type="Proteomes" id="UP001628874">
    <property type="component" value="Unassembled WGS sequence"/>
</dbReference>
<dbReference type="InterPro" id="IPR009000">
    <property type="entry name" value="Transl_B-barrel_sf"/>
</dbReference>
<comment type="domain">
    <text evidence="5">The PRC barrel domain binds ribosomal protein uS19.</text>
</comment>
<comment type="subcellular location">
    <subcellularLocation>
        <location evidence="5">Cytoplasm</location>
    </subcellularLocation>
</comment>
<dbReference type="EMBL" id="JBFQGM010000001">
    <property type="protein sequence ID" value="MFL9459361.1"/>
    <property type="molecule type" value="Genomic_DNA"/>
</dbReference>
<dbReference type="NCBIfam" id="TIGR02273">
    <property type="entry name" value="16S_RimM"/>
    <property type="match status" value="1"/>
</dbReference>
<evidence type="ECO:0000256" key="2">
    <source>
        <dbReference type="ARBA" id="ARBA00022517"/>
    </source>
</evidence>
<dbReference type="InterPro" id="IPR002676">
    <property type="entry name" value="RimM_N"/>
</dbReference>
<comment type="function">
    <text evidence="5">An accessory protein needed during the final step in the assembly of 30S ribosomal subunit, possibly for assembly of the head region. Essential for efficient processing of 16S rRNA. May be needed both before and after RbfA during the maturation of 16S rRNA. It has affinity for free ribosomal 30S subunits but not for 70S ribosomes.</text>
</comment>
<evidence type="ECO:0000256" key="6">
    <source>
        <dbReference type="SAM" id="MobiDB-lite"/>
    </source>
</evidence>
<dbReference type="SUPFAM" id="SSF50447">
    <property type="entry name" value="Translation proteins"/>
    <property type="match status" value="1"/>
</dbReference>
<dbReference type="SUPFAM" id="SSF50346">
    <property type="entry name" value="PRC-barrel domain"/>
    <property type="match status" value="1"/>
</dbReference>
<evidence type="ECO:0000256" key="1">
    <source>
        <dbReference type="ARBA" id="ARBA00022490"/>
    </source>
</evidence>
<evidence type="ECO:0000256" key="4">
    <source>
        <dbReference type="ARBA" id="ARBA00023186"/>
    </source>
</evidence>
<dbReference type="PANTHER" id="PTHR33692">
    <property type="entry name" value="RIBOSOME MATURATION FACTOR RIMM"/>
    <property type="match status" value="1"/>
</dbReference>
<dbReference type="InterPro" id="IPR036976">
    <property type="entry name" value="RimM_N_sf"/>
</dbReference>
<dbReference type="InterPro" id="IPR011033">
    <property type="entry name" value="PRC_barrel-like_sf"/>
</dbReference>
<dbReference type="HAMAP" id="MF_00014">
    <property type="entry name" value="Ribosome_mat_RimM"/>
    <property type="match status" value="1"/>
</dbReference>
<comment type="subunit">
    <text evidence="5">Binds ribosomal protein uS19.</text>
</comment>
<sequence length="244" mass="26667">MNYEDAKSAKKDMKQKGRRGQGGKGTGGQGDKRTRGQSTSPSSPSLPIPPSPHPPLSPSPPQFPDGWIEIGTIVAAQGLHGEVRVLSNSDFPERFEVPGKRWLWCPAQMEPQPIELLAGRNVEGKNLYIVKLSGVGDRNRAEELRGYKLLVLESDRPQLGEDEYHVLDLIGLSVYIQESGEFVGTIVDLLSAGHDLIEVRLDSSRDKAQRTVLIPFVTAIVPIVDLEGGRVEITPPSGLLEIYS</sequence>
<dbReference type="InterPro" id="IPR011961">
    <property type="entry name" value="RimM"/>
</dbReference>
<dbReference type="Gene3D" id="2.30.30.240">
    <property type="entry name" value="PRC-barrel domain"/>
    <property type="match status" value="1"/>
</dbReference>
<gene>
    <name evidence="5 9" type="primary">rimM</name>
    <name evidence="9" type="ORF">AB0759_01725</name>
</gene>
<organism evidence="9 10">
    <name type="scientific">Scytonema tolypothrichoides VB-61278_2</name>
    <dbReference type="NCBI Taxonomy" id="3232314"/>
    <lineage>
        <taxon>Bacteria</taxon>
        <taxon>Bacillati</taxon>
        <taxon>Cyanobacteriota</taxon>
        <taxon>Cyanophyceae</taxon>
        <taxon>Nostocales</taxon>
        <taxon>Scytonemataceae</taxon>
        <taxon>Scytonema</taxon>
    </lineage>
</organism>
<feature type="compositionally biased region" description="Basic and acidic residues" evidence="6">
    <location>
        <begin position="1"/>
        <end position="15"/>
    </location>
</feature>
<evidence type="ECO:0000256" key="3">
    <source>
        <dbReference type="ARBA" id="ARBA00022552"/>
    </source>
</evidence>
<feature type="compositionally biased region" description="Pro residues" evidence="6">
    <location>
        <begin position="44"/>
        <end position="63"/>
    </location>
</feature>
<evidence type="ECO:0000256" key="5">
    <source>
        <dbReference type="HAMAP-Rule" id="MF_00014"/>
    </source>
</evidence>
<dbReference type="Gene3D" id="2.40.30.60">
    <property type="entry name" value="RimM"/>
    <property type="match status" value="1"/>
</dbReference>
<evidence type="ECO:0000313" key="10">
    <source>
        <dbReference type="Proteomes" id="UP001628874"/>
    </source>
</evidence>
<name>A0ABW8WEH3_9CYAN</name>
<keyword evidence="1 5" id="KW-0963">Cytoplasm</keyword>
<evidence type="ECO:0000313" key="9">
    <source>
        <dbReference type="EMBL" id="MFL9459361.1"/>
    </source>
</evidence>
<feature type="domain" description="RimM N-terminal" evidence="7">
    <location>
        <begin position="70"/>
        <end position="154"/>
    </location>
</feature>
<keyword evidence="10" id="KW-1185">Reference proteome</keyword>
<comment type="caution">
    <text evidence="9">The sequence shown here is derived from an EMBL/GenBank/DDBJ whole genome shotgun (WGS) entry which is preliminary data.</text>
</comment>
<dbReference type="RefSeq" id="WP_237265998.1">
    <property type="nucleotide sequence ID" value="NZ_JBFQGM010000001.1"/>
</dbReference>
<keyword evidence="4 5" id="KW-0143">Chaperone</keyword>
<dbReference type="Pfam" id="PF01782">
    <property type="entry name" value="RimM"/>
    <property type="match status" value="1"/>
</dbReference>
<reference evidence="9 10" key="1">
    <citation type="submission" date="2024-07" db="EMBL/GenBank/DDBJ databases">
        <authorList>
            <person name="Tripathy S."/>
        </authorList>
    </citation>
    <scope>NUCLEOTIDE SEQUENCE [LARGE SCALE GENOMIC DNA]</scope>
    <source>
        <strain evidence="9 10">VB-61278_2</strain>
    </source>
</reference>
<dbReference type="Pfam" id="PF24986">
    <property type="entry name" value="PRC_RimM"/>
    <property type="match status" value="1"/>
</dbReference>
<evidence type="ECO:0000259" key="7">
    <source>
        <dbReference type="Pfam" id="PF01782"/>
    </source>
</evidence>
<dbReference type="PANTHER" id="PTHR33692:SF1">
    <property type="entry name" value="RIBOSOME MATURATION FACTOR RIMM"/>
    <property type="match status" value="1"/>
</dbReference>
<dbReference type="InterPro" id="IPR056792">
    <property type="entry name" value="PRC_RimM"/>
</dbReference>
<keyword evidence="3 5" id="KW-0698">rRNA processing</keyword>
<evidence type="ECO:0000259" key="8">
    <source>
        <dbReference type="Pfam" id="PF24986"/>
    </source>
</evidence>